<protein>
    <submittedName>
        <fullName evidence="1">Uncharacterized protein</fullName>
    </submittedName>
</protein>
<dbReference type="Proteomes" id="UP001054945">
    <property type="component" value="Unassembled WGS sequence"/>
</dbReference>
<keyword evidence="2" id="KW-1185">Reference proteome</keyword>
<evidence type="ECO:0000313" key="2">
    <source>
        <dbReference type="Proteomes" id="UP001054945"/>
    </source>
</evidence>
<dbReference type="EMBL" id="BPLR01011434">
    <property type="protein sequence ID" value="GIY46543.1"/>
    <property type="molecule type" value="Genomic_DNA"/>
</dbReference>
<evidence type="ECO:0000313" key="1">
    <source>
        <dbReference type="EMBL" id="GIY46543.1"/>
    </source>
</evidence>
<organism evidence="1 2">
    <name type="scientific">Caerostris extrusa</name>
    <name type="common">Bark spider</name>
    <name type="synonym">Caerostris bankana</name>
    <dbReference type="NCBI Taxonomy" id="172846"/>
    <lineage>
        <taxon>Eukaryota</taxon>
        <taxon>Metazoa</taxon>
        <taxon>Ecdysozoa</taxon>
        <taxon>Arthropoda</taxon>
        <taxon>Chelicerata</taxon>
        <taxon>Arachnida</taxon>
        <taxon>Araneae</taxon>
        <taxon>Araneomorphae</taxon>
        <taxon>Entelegynae</taxon>
        <taxon>Araneoidea</taxon>
        <taxon>Araneidae</taxon>
        <taxon>Caerostris</taxon>
    </lineage>
</organism>
<sequence length="138" mass="15811">MQDGAPQPIAKPVMQLLMRHFGNDRIISSHFSTTWLERSPDLSFCDLSCLESCLLCNMLFVDFNLRGYQLERDFNLDSILNMSCASLAIINKRFLLLFLRFLSQDIDSCVRNPAIKIFQVYGEDRSAESVGWIILPLS</sequence>
<accession>A0AAV4TIU3</accession>
<gene>
    <name evidence="1" type="ORF">CEXT_485351</name>
</gene>
<comment type="caution">
    <text evidence="1">The sequence shown here is derived from an EMBL/GenBank/DDBJ whole genome shotgun (WGS) entry which is preliminary data.</text>
</comment>
<name>A0AAV4TIU3_CAEEX</name>
<dbReference type="AlphaFoldDB" id="A0AAV4TIU3"/>
<reference evidence="1 2" key="1">
    <citation type="submission" date="2021-06" db="EMBL/GenBank/DDBJ databases">
        <title>Caerostris extrusa draft genome.</title>
        <authorList>
            <person name="Kono N."/>
            <person name="Arakawa K."/>
        </authorList>
    </citation>
    <scope>NUCLEOTIDE SEQUENCE [LARGE SCALE GENOMIC DNA]</scope>
</reference>
<proteinExistence type="predicted"/>